<dbReference type="InterPro" id="IPR014480">
    <property type="entry name" value="Mannan-1_6-alpha_mannosidase"/>
</dbReference>
<dbReference type="Gene3D" id="1.50.10.20">
    <property type="match status" value="1"/>
</dbReference>
<dbReference type="EMBL" id="CALTRL010002165">
    <property type="protein sequence ID" value="CAH7674914.1"/>
    <property type="molecule type" value="Genomic_DNA"/>
</dbReference>
<comment type="similarity">
    <text evidence="2 8">Belongs to the glycosyl hydrolase 76 family.</text>
</comment>
<sequence>MRFLFELTISAVCFTYSQAATYSPTLDIKNLDQLQDATTKAIKNLMSYYTPSVTGVFDQVETPWHESGMIWGLHFDYVKWTGDTQFLPLVTDALVNSSYTIAHDFLGGDQVKIVETLLGRWNDDILWPSQAVVAGAELYGPNALMARSNGDWITLAARTFDQAAAQTDNKCGGGIYWSRDRTSAGGNYKSLITQLEFISQGARNYIQTKNSTILEQSKKVLDWVVSSGLANPQTGVLFDGAETDDCKKFTTFIWSYNYGQLLGSLAWMNLATGDQKYLDMAGPYFNYAMNTFAATNTSGVITEICEATMSCNRDQQGFKGIFARNLAYFYRQTNDEKIKTSIRNSIDASVNAMVSRSCDRDWNCGGNWTTDTQPIKYVRSQQVSTSLLVSALGIYSNPDSGLIPKLNVRSTEQNRSSAAFNSVSAGRRVEASRSILLLFVVLFLAFFY</sequence>
<dbReference type="SUPFAM" id="SSF48208">
    <property type="entry name" value="Six-hairpin glycosidases"/>
    <property type="match status" value="1"/>
</dbReference>
<evidence type="ECO:0000256" key="7">
    <source>
        <dbReference type="ARBA" id="ARBA00023295"/>
    </source>
</evidence>
<dbReference type="PIRSF" id="PIRSF016302">
    <property type="entry name" value="Man_a_manosd"/>
    <property type="match status" value="1"/>
</dbReference>
<keyword evidence="11" id="KW-1185">Reference proteome</keyword>
<dbReference type="InterPro" id="IPR005198">
    <property type="entry name" value="Glyco_hydro_76"/>
</dbReference>
<organism evidence="10 11">
    <name type="scientific">Phakopsora pachyrhizi</name>
    <name type="common">Asian soybean rust disease fungus</name>
    <dbReference type="NCBI Taxonomy" id="170000"/>
    <lineage>
        <taxon>Eukaryota</taxon>
        <taxon>Fungi</taxon>
        <taxon>Dikarya</taxon>
        <taxon>Basidiomycota</taxon>
        <taxon>Pucciniomycotina</taxon>
        <taxon>Pucciniomycetes</taxon>
        <taxon>Pucciniales</taxon>
        <taxon>Phakopsoraceae</taxon>
        <taxon>Phakopsora</taxon>
    </lineage>
</organism>
<evidence type="ECO:0000256" key="5">
    <source>
        <dbReference type="ARBA" id="ARBA00022801"/>
    </source>
</evidence>
<evidence type="ECO:0000256" key="4">
    <source>
        <dbReference type="ARBA" id="ARBA00022729"/>
    </source>
</evidence>
<evidence type="ECO:0000256" key="1">
    <source>
        <dbReference type="ARBA" id="ARBA00001452"/>
    </source>
</evidence>
<evidence type="ECO:0000313" key="10">
    <source>
        <dbReference type="EMBL" id="CAH7674914.1"/>
    </source>
</evidence>
<dbReference type="GO" id="GO:0008496">
    <property type="term" value="F:mannan endo-1,6-alpha-mannosidase activity"/>
    <property type="evidence" value="ECO:0007669"/>
    <property type="project" value="UniProtKB-UniRule"/>
</dbReference>
<proteinExistence type="inferred from homology"/>
<dbReference type="InterPro" id="IPR008928">
    <property type="entry name" value="6-hairpin_glycosidase_sf"/>
</dbReference>
<accession>A0AAV0AZE1</accession>
<feature type="signal peptide" evidence="9">
    <location>
        <begin position="1"/>
        <end position="19"/>
    </location>
</feature>
<protein>
    <recommendedName>
        <fullName evidence="3 8">Mannan endo-1,6-alpha-mannosidase</fullName>
        <ecNumber evidence="3 8">3.2.1.101</ecNumber>
    </recommendedName>
</protein>
<feature type="chain" id="PRO_5043336787" description="Mannan endo-1,6-alpha-mannosidase" evidence="9">
    <location>
        <begin position="20"/>
        <end position="448"/>
    </location>
</feature>
<evidence type="ECO:0000256" key="2">
    <source>
        <dbReference type="ARBA" id="ARBA00009699"/>
    </source>
</evidence>
<dbReference type="Pfam" id="PF03663">
    <property type="entry name" value="Glyco_hydro_76"/>
    <property type="match status" value="1"/>
</dbReference>
<keyword evidence="7 8" id="KW-0326">Glycosidase</keyword>
<evidence type="ECO:0000256" key="8">
    <source>
        <dbReference type="PIRNR" id="PIRNR016302"/>
    </source>
</evidence>
<evidence type="ECO:0000256" key="3">
    <source>
        <dbReference type="ARBA" id="ARBA00012350"/>
    </source>
</evidence>
<dbReference type="PANTHER" id="PTHR12145:SF36">
    <property type="entry name" value="MANNAN ENDO-1,6-ALPHA-MANNOSIDASE DCW1"/>
    <property type="match status" value="1"/>
</dbReference>
<keyword evidence="6" id="KW-0325">Glycoprotein</keyword>
<evidence type="ECO:0000313" key="11">
    <source>
        <dbReference type="Proteomes" id="UP001153365"/>
    </source>
</evidence>
<keyword evidence="5 8" id="KW-0378">Hydrolase</keyword>
<evidence type="ECO:0000256" key="6">
    <source>
        <dbReference type="ARBA" id="ARBA00023180"/>
    </source>
</evidence>
<evidence type="ECO:0000256" key="9">
    <source>
        <dbReference type="SAM" id="SignalP"/>
    </source>
</evidence>
<dbReference type="EC" id="3.2.1.101" evidence="3 8"/>
<dbReference type="GO" id="GO:0009272">
    <property type="term" value="P:fungal-type cell wall biogenesis"/>
    <property type="evidence" value="ECO:0007669"/>
    <property type="project" value="TreeGrafter"/>
</dbReference>
<dbReference type="AlphaFoldDB" id="A0AAV0AZE1"/>
<comment type="catalytic activity">
    <reaction evidence="1 8">
        <text>Random hydrolysis of (1-&gt;6)-alpha-D-mannosidic linkages in unbranched (1-&gt;6)-mannans.</text>
        <dbReference type="EC" id="3.2.1.101"/>
    </reaction>
</comment>
<reference evidence="10" key="1">
    <citation type="submission" date="2022-06" db="EMBL/GenBank/DDBJ databases">
        <authorList>
            <consortium name="SYNGENTA / RWTH Aachen University"/>
        </authorList>
    </citation>
    <scope>NUCLEOTIDE SEQUENCE</scope>
</reference>
<keyword evidence="4 9" id="KW-0732">Signal</keyword>
<comment type="caution">
    <text evidence="10">The sequence shown here is derived from an EMBL/GenBank/DDBJ whole genome shotgun (WGS) entry which is preliminary data.</text>
</comment>
<gene>
    <name evidence="10" type="ORF">PPACK8108_LOCUS9854</name>
</gene>
<name>A0AAV0AZE1_PHAPC</name>
<dbReference type="PANTHER" id="PTHR12145">
    <property type="entry name" value="MANNAN ENDO-1,6-ALPHA-MANNOSIDASE DCW1"/>
    <property type="match status" value="1"/>
</dbReference>
<dbReference type="GO" id="GO:0016052">
    <property type="term" value="P:carbohydrate catabolic process"/>
    <property type="evidence" value="ECO:0007669"/>
    <property type="project" value="InterPro"/>
</dbReference>
<dbReference type="Proteomes" id="UP001153365">
    <property type="component" value="Unassembled WGS sequence"/>
</dbReference>